<organism evidence="2 3">
    <name type="scientific">Allomyces macrogynus (strain ATCC 38327)</name>
    <name type="common">Allomyces javanicus var. macrogynus</name>
    <dbReference type="NCBI Taxonomy" id="578462"/>
    <lineage>
        <taxon>Eukaryota</taxon>
        <taxon>Fungi</taxon>
        <taxon>Fungi incertae sedis</taxon>
        <taxon>Blastocladiomycota</taxon>
        <taxon>Blastocladiomycetes</taxon>
        <taxon>Blastocladiales</taxon>
        <taxon>Blastocladiaceae</taxon>
        <taxon>Allomyces</taxon>
    </lineage>
</organism>
<reference evidence="2 3" key="1">
    <citation type="submission" date="2009-11" db="EMBL/GenBank/DDBJ databases">
        <title>Annotation of Allomyces macrogynus ATCC 38327.</title>
        <authorList>
            <consortium name="The Broad Institute Genome Sequencing Platform"/>
            <person name="Russ C."/>
            <person name="Cuomo C."/>
            <person name="Burger G."/>
            <person name="Gray M.W."/>
            <person name="Holland P.W.H."/>
            <person name="King N."/>
            <person name="Lang F.B.F."/>
            <person name="Roger A.J."/>
            <person name="Ruiz-Trillo I."/>
            <person name="Young S.K."/>
            <person name="Zeng Q."/>
            <person name="Gargeya S."/>
            <person name="Fitzgerald M."/>
            <person name="Haas B."/>
            <person name="Abouelleil A."/>
            <person name="Alvarado L."/>
            <person name="Arachchi H.M."/>
            <person name="Berlin A."/>
            <person name="Chapman S.B."/>
            <person name="Gearin G."/>
            <person name="Goldberg J."/>
            <person name="Griggs A."/>
            <person name="Gujja S."/>
            <person name="Hansen M."/>
            <person name="Heiman D."/>
            <person name="Howarth C."/>
            <person name="Larimer J."/>
            <person name="Lui A."/>
            <person name="MacDonald P.J.P."/>
            <person name="McCowen C."/>
            <person name="Montmayeur A."/>
            <person name="Murphy C."/>
            <person name="Neiman D."/>
            <person name="Pearson M."/>
            <person name="Priest M."/>
            <person name="Roberts A."/>
            <person name="Saif S."/>
            <person name="Shea T."/>
            <person name="Sisk P."/>
            <person name="Stolte C."/>
            <person name="Sykes S."/>
            <person name="Wortman J."/>
            <person name="Nusbaum C."/>
            <person name="Birren B."/>
        </authorList>
    </citation>
    <scope>NUCLEOTIDE SEQUENCE [LARGE SCALE GENOMIC DNA]</scope>
    <source>
        <strain evidence="2 3">ATCC 38327</strain>
    </source>
</reference>
<reference evidence="3" key="2">
    <citation type="submission" date="2009-11" db="EMBL/GenBank/DDBJ databases">
        <title>The Genome Sequence of Allomyces macrogynus strain ATCC 38327.</title>
        <authorList>
            <consortium name="The Broad Institute Genome Sequencing Platform"/>
            <person name="Russ C."/>
            <person name="Cuomo C."/>
            <person name="Shea T."/>
            <person name="Young S.K."/>
            <person name="Zeng Q."/>
            <person name="Koehrsen M."/>
            <person name="Haas B."/>
            <person name="Borodovsky M."/>
            <person name="Guigo R."/>
            <person name="Alvarado L."/>
            <person name="Berlin A."/>
            <person name="Borenstein D."/>
            <person name="Chen Z."/>
            <person name="Engels R."/>
            <person name="Freedman E."/>
            <person name="Gellesch M."/>
            <person name="Goldberg J."/>
            <person name="Griggs A."/>
            <person name="Gujja S."/>
            <person name="Heiman D."/>
            <person name="Hepburn T."/>
            <person name="Howarth C."/>
            <person name="Jen D."/>
            <person name="Larson L."/>
            <person name="Lewis B."/>
            <person name="Mehta T."/>
            <person name="Park D."/>
            <person name="Pearson M."/>
            <person name="Roberts A."/>
            <person name="Saif S."/>
            <person name="Shenoy N."/>
            <person name="Sisk P."/>
            <person name="Stolte C."/>
            <person name="Sykes S."/>
            <person name="Walk T."/>
            <person name="White J."/>
            <person name="Yandava C."/>
            <person name="Burger G."/>
            <person name="Gray M.W."/>
            <person name="Holland P.W.H."/>
            <person name="King N."/>
            <person name="Lang F.B.F."/>
            <person name="Roger A.J."/>
            <person name="Ruiz-Trillo I."/>
            <person name="Lander E."/>
            <person name="Nusbaum C."/>
        </authorList>
    </citation>
    <scope>NUCLEOTIDE SEQUENCE [LARGE SCALE GENOMIC DNA]</scope>
    <source>
        <strain evidence="3">ATCC 38327</strain>
    </source>
</reference>
<proteinExistence type="predicted"/>
<feature type="compositionally biased region" description="Pro residues" evidence="1">
    <location>
        <begin position="126"/>
        <end position="138"/>
    </location>
</feature>
<evidence type="ECO:0000313" key="2">
    <source>
        <dbReference type="EMBL" id="KNE56122.1"/>
    </source>
</evidence>
<dbReference type="VEuPathDB" id="FungiDB:AMAG_17871"/>
<feature type="compositionally biased region" description="Polar residues" evidence="1">
    <location>
        <begin position="18"/>
        <end position="27"/>
    </location>
</feature>
<protein>
    <submittedName>
        <fullName evidence="2">Uncharacterized protein</fullName>
    </submittedName>
</protein>
<evidence type="ECO:0000313" key="3">
    <source>
        <dbReference type="Proteomes" id="UP000054350"/>
    </source>
</evidence>
<accession>A0A0L0S0H9</accession>
<feature type="compositionally biased region" description="Pro residues" evidence="1">
    <location>
        <begin position="96"/>
        <end position="105"/>
    </location>
</feature>
<feature type="region of interest" description="Disordered" evidence="1">
    <location>
        <begin position="1"/>
        <end position="156"/>
    </location>
</feature>
<name>A0A0L0S0H9_ALLM3</name>
<evidence type="ECO:0000256" key="1">
    <source>
        <dbReference type="SAM" id="MobiDB-lite"/>
    </source>
</evidence>
<gene>
    <name evidence="2" type="ORF">AMAG_17871</name>
</gene>
<sequence>MVADALMPEILPSRGTAADTTPDSHPSSMILDASAASQGPAHDCDPSPDMDPASDVEPTPSPLVDLAGSPSALRALSPAPSVDSDAGENGMLLDEPTPPALPSPPVMTLMPSNSDADDNDALLDSPMPPPPALPPPPILALAPFPSFPNLIPPSQS</sequence>
<dbReference type="EMBL" id="GG745330">
    <property type="protein sequence ID" value="KNE56122.1"/>
    <property type="molecule type" value="Genomic_DNA"/>
</dbReference>
<dbReference type="AlphaFoldDB" id="A0A0L0S0H9"/>
<feature type="compositionally biased region" description="Low complexity" evidence="1">
    <location>
        <begin position="139"/>
        <end position="148"/>
    </location>
</feature>
<dbReference type="Proteomes" id="UP000054350">
    <property type="component" value="Unassembled WGS sequence"/>
</dbReference>
<keyword evidence="3" id="KW-1185">Reference proteome</keyword>